<feature type="region of interest" description="Disordered" evidence="1">
    <location>
        <begin position="46"/>
        <end position="150"/>
    </location>
</feature>
<evidence type="ECO:0000256" key="1">
    <source>
        <dbReference type="SAM" id="MobiDB-lite"/>
    </source>
</evidence>
<feature type="compositionally biased region" description="Low complexity" evidence="1">
    <location>
        <begin position="7"/>
        <end position="24"/>
    </location>
</feature>
<sequence length="894" mass="97937">MSRRHSLSSTGSGRSGRSSSTMLSANPTSRHDLSTDALCHVDGRFAPKHAKRTPTSFSMPNKKPQPYCFPNGEVFRPRNQPHKRQRPGKVPRANSMTNVPSAGHHHHQNHHQINNHYSHHSGYSSTPGSSTRLPRNNSFSSANTSFSSANTTFTSRDNLIKSIRLQRSDTYTNLAPDQTGGMAIGGSFQHPPPLAKSASVPRMQPTNILRIESSDSIVQMSHMSPSLQSLPEGSSMRYSSASVSSVEDHSPASSHSLSMRSNSNTPSTSIDGVEVTKESEPLCPLPEHKEPSLDLSRDARPHLPYTVPATDATANTTIDNTFVDALESIPSHTMASQSSVVSDVWSEGEEVSVVSSPHSTTDTDKQATTPSTPTFAAQFAAHPPPVPQSHPQLPPSPRSPDAAKFHSLLTSKASQVFEKDLSSSEDAEQKIIDALQNDTTVPPRGDLALYSKSMQSLVSFDTFDDAAPKEALAPQTSVSAPVPAAVPIAEQPTSSNDSADESNKNAGHSQAQPEPEPKSPPSKANMPRSRSSWGLNLSGKSGKQLSRSSSKSNLRSMFRKIFRKSSDKEAISEDPQPSPPAPQTPVQSRVKPQPTPNATQPQQPSPAQTPSRGKRTVEVEPPIKPESLTLTRLPSLEPQISGMDDVLRDIDEYGSLQRNKSVRSVSSRHDPFVFDDELTEDQIADQKARDKSSSMAASDPSDASDAEDSYVDENILALREEYATNKVDSLIDFGNIYSTHRVDGPVEVMVVHRDQLDQVFSKFDATGPHRRRLGNLKYVQQLSDFNSVKMTVRKFDATVAPTASDANKTPRKMPSSLRSNRSRSNPRRVMFANTISVNETYSAEAYPRVNRSVTQYTITNPTEISRIKQELNQYKCEEMLVHELSQENTHFFYP</sequence>
<feature type="compositionally biased region" description="Low complexity" evidence="1">
    <location>
        <begin position="537"/>
        <end position="556"/>
    </location>
</feature>
<feature type="region of interest" description="Disordered" evidence="1">
    <location>
        <begin position="673"/>
        <end position="708"/>
    </location>
</feature>
<evidence type="ECO:0000313" key="2">
    <source>
        <dbReference type="EMBL" id="KAA8905625.1"/>
    </source>
</evidence>
<name>A0A642V0Z9_DIURU</name>
<feature type="compositionally biased region" description="Low complexity" evidence="1">
    <location>
        <begin position="596"/>
        <end position="611"/>
    </location>
</feature>
<keyword evidence="3" id="KW-1185">Reference proteome</keyword>
<comment type="caution">
    <text evidence="2">The sequence shown here is derived from an EMBL/GenBank/DDBJ whole genome shotgun (WGS) entry which is preliminary data.</text>
</comment>
<feature type="region of interest" description="Disordered" evidence="1">
    <location>
        <begin position="351"/>
        <end position="403"/>
    </location>
</feature>
<feature type="compositionally biased region" description="Low complexity" evidence="1">
    <location>
        <begin position="234"/>
        <end position="245"/>
    </location>
</feature>
<reference evidence="2 3" key="1">
    <citation type="submission" date="2019-07" db="EMBL/GenBank/DDBJ databases">
        <title>Genome assembly of two rare yeast pathogens: Diutina rugosa and Trichomonascus ciferrii.</title>
        <authorList>
            <person name="Mixao V."/>
            <person name="Saus E."/>
            <person name="Hansen A."/>
            <person name="Lass-Flor C."/>
            <person name="Gabaldon T."/>
        </authorList>
    </citation>
    <scope>NUCLEOTIDE SEQUENCE [LARGE SCALE GENOMIC DNA]</scope>
    <source>
        <strain evidence="2 3">CBS 613</strain>
    </source>
</reference>
<feature type="compositionally biased region" description="Low complexity" evidence="1">
    <location>
        <begin position="111"/>
        <end position="150"/>
    </location>
</feature>
<feature type="compositionally biased region" description="Pro residues" evidence="1">
    <location>
        <begin position="382"/>
        <end position="398"/>
    </location>
</feature>
<feature type="region of interest" description="Disordered" evidence="1">
    <location>
        <begin position="221"/>
        <end position="298"/>
    </location>
</feature>
<feature type="region of interest" description="Disordered" evidence="1">
    <location>
        <begin position="489"/>
        <end position="636"/>
    </location>
</feature>
<feature type="compositionally biased region" description="Polar residues" evidence="1">
    <location>
        <begin position="221"/>
        <end position="232"/>
    </location>
</feature>
<dbReference type="OrthoDB" id="5563016at2759"/>
<protein>
    <submittedName>
        <fullName evidence="2">Uncharacterized protein</fullName>
    </submittedName>
</protein>
<evidence type="ECO:0000313" key="3">
    <source>
        <dbReference type="Proteomes" id="UP000449547"/>
    </source>
</evidence>
<dbReference type="EMBL" id="SWFT01000044">
    <property type="protein sequence ID" value="KAA8905625.1"/>
    <property type="molecule type" value="Genomic_DNA"/>
</dbReference>
<organism evidence="2 3">
    <name type="scientific">Diutina rugosa</name>
    <name type="common">Yeast</name>
    <name type="synonym">Candida rugosa</name>
    <dbReference type="NCBI Taxonomy" id="5481"/>
    <lineage>
        <taxon>Eukaryota</taxon>
        <taxon>Fungi</taxon>
        <taxon>Dikarya</taxon>
        <taxon>Ascomycota</taxon>
        <taxon>Saccharomycotina</taxon>
        <taxon>Pichiomycetes</taxon>
        <taxon>Debaryomycetaceae</taxon>
        <taxon>Diutina</taxon>
    </lineage>
</organism>
<feature type="compositionally biased region" description="Low complexity" evidence="1">
    <location>
        <begin position="253"/>
        <end position="263"/>
    </location>
</feature>
<feature type="region of interest" description="Disordered" evidence="1">
    <location>
        <begin position="801"/>
        <end position="827"/>
    </location>
</feature>
<dbReference type="AlphaFoldDB" id="A0A642V0Z9"/>
<accession>A0A642V0Z9</accession>
<feature type="compositionally biased region" description="Basic residues" evidence="1">
    <location>
        <begin position="79"/>
        <end position="89"/>
    </location>
</feature>
<feature type="region of interest" description="Disordered" evidence="1">
    <location>
        <begin position="1"/>
        <end position="34"/>
    </location>
</feature>
<dbReference type="GeneID" id="54780081"/>
<feature type="compositionally biased region" description="Acidic residues" evidence="1">
    <location>
        <begin position="673"/>
        <end position="683"/>
    </location>
</feature>
<dbReference type="VEuPathDB" id="FungiDB:DIURU_001428"/>
<dbReference type="RefSeq" id="XP_034013785.1">
    <property type="nucleotide sequence ID" value="XM_034153970.1"/>
</dbReference>
<proteinExistence type="predicted"/>
<feature type="compositionally biased region" description="Polar residues" evidence="1">
    <location>
        <begin position="366"/>
        <end position="375"/>
    </location>
</feature>
<feature type="compositionally biased region" description="Basic and acidic residues" evidence="1">
    <location>
        <begin position="274"/>
        <end position="298"/>
    </location>
</feature>
<gene>
    <name evidence="2" type="ORF">DIURU_001428</name>
</gene>
<dbReference type="Proteomes" id="UP000449547">
    <property type="component" value="Unassembled WGS sequence"/>
</dbReference>